<dbReference type="InterPro" id="IPR056220">
    <property type="entry name" value="Paratox-like"/>
</dbReference>
<dbReference type="KEGG" id="slu:KE3_0561"/>
<dbReference type="AlphaFoldDB" id="A0AB33AKL4"/>
<dbReference type="EMBL" id="CP003025">
    <property type="protein sequence ID" value="AGS05071.1"/>
    <property type="molecule type" value="Genomic_DNA"/>
</dbReference>
<dbReference type="Proteomes" id="UP000015268">
    <property type="component" value="Chromosome"/>
</dbReference>
<proteinExistence type="predicted"/>
<organism evidence="1 2">
    <name type="scientific">Streptococcus lutetiensis 033</name>
    <dbReference type="NCBI Taxonomy" id="1076934"/>
    <lineage>
        <taxon>Bacteria</taxon>
        <taxon>Bacillati</taxon>
        <taxon>Bacillota</taxon>
        <taxon>Bacilli</taxon>
        <taxon>Lactobacillales</taxon>
        <taxon>Streptococcaceae</taxon>
        <taxon>Streptococcus</taxon>
    </lineage>
</organism>
<accession>A0AB33AKL4</accession>
<name>A0AB33AKL4_9STRE</name>
<gene>
    <name evidence="1" type="ORF">KE3_0561</name>
</gene>
<sequence length="63" mass="7392">MVMLYYDELKKAIDRGFITGDTIQIVRKNGIVFDYVLPNEPVKPYEVVTTERVADVLEELKEW</sequence>
<reference evidence="1 2" key="1">
    <citation type="journal article" date="2013" name="BMC Microbiol.">
        <title>Dynamics of fecal microbial communities in children with diarrhea of unknown etiology and genomic analysis of associated Streptococcus lutetiensis.</title>
        <authorList>
            <person name="Jin D."/>
            <person name="Chen C."/>
            <person name="Li L."/>
            <person name="Lu S."/>
            <person name="Li Z."/>
            <person name="Zhou Z."/>
            <person name="Jing H."/>
            <person name="Xu Y."/>
            <person name="Du P."/>
            <person name="Wang H."/>
            <person name="Xiong Y."/>
            <person name="Zheng H."/>
            <person name="Bai X."/>
            <person name="Sun H."/>
            <person name="Wang L."/>
            <person name="Ye C."/>
            <person name="Gottschalk M."/>
            <person name="Xu J."/>
        </authorList>
    </citation>
    <scope>NUCLEOTIDE SEQUENCE [LARGE SCALE GENOMIC DNA]</scope>
    <source>
        <strain evidence="1 2">033</strain>
    </source>
</reference>
<dbReference type="Pfam" id="PF24313">
    <property type="entry name" value="Paratox"/>
    <property type="match status" value="1"/>
</dbReference>
<evidence type="ECO:0000313" key="2">
    <source>
        <dbReference type="Proteomes" id="UP000015268"/>
    </source>
</evidence>
<dbReference type="CDD" id="cd19959">
    <property type="entry name" value="paratox"/>
    <property type="match status" value="1"/>
</dbReference>
<protein>
    <submittedName>
        <fullName evidence="1">Paratox</fullName>
    </submittedName>
</protein>
<evidence type="ECO:0000313" key="1">
    <source>
        <dbReference type="EMBL" id="AGS05071.1"/>
    </source>
</evidence>
<keyword evidence="2" id="KW-1185">Reference proteome</keyword>